<reference evidence="1" key="1">
    <citation type="submission" date="2021-06" db="EMBL/GenBank/DDBJ databases">
        <authorList>
            <person name="Kallberg Y."/>
            <person name="Tangrot J."/>
            <person name="Rosling A."/>
        </authorList>
    </citation>
    <scope>NUCLEOTIDE SEQUENCE</scope>
    <source>
        <strain evidence="1">MA461A</strain>
    </source>
</reference>
<protein>
    <submittedName>
        <fullName evidence="1">19249_t:CDS:1</fullName>
    </submittedName>
</protein>
<organism evidence="1 2">
    <name type="scientific">Racocetra persica</name>
    <dbReference type="NCBI Taxonomy" id="160502"/>
    <lineage>
        <taxon>Eukaryota</taxon>
        <taxon>Fungi</taxon>
        <taxon>Fungi incertae sedis</taxon>
        <taxon>Mucoromycota</taxon>
        <taxon>Glomeromycotina</taxon>
        <taxon>Glomeromycetes</taxon>
        <taxon>Diversisporales</taxon>
        <taxon>Gigasporaceae</taxon>
        <taxon>Racocetra</taxon>
    </lineage>
</organism>
<evidence type="ECO:0000313" key="2">
    <source>
        <dbReference type="Proteomes" id="UP000789920"/>
    </source>
</evidence>
<evidence type="ECO:0000313" key="1">
    <source>
        <dbReference type="EMBL" id="CAG8830331.1"/>
    </source>
</evidence>
<comment type="caution">
    <text evidence="1">The sequence shown here is derived from an EMBL/GenBank/DDBJ whole genome shotgun (WGS) entry which is preliminary data.</text>
</comment>
<dbReference type="Proteomes" id="UP000789920">
    <property type="component" value="Unassembled WGS sequence"/>
</dbReference>
<sequence>IYQSLFMTHFIHDTLTFLSSPTLQHDHDSFFAQQVANPPYYLVLPLDILLAPSRRSLTHLPRPQNSFLLFRKDYNERMRLLNRNKSKKLNAKMISKNAKLEWSRQPSIVKNFFKVLEKEADKRHKQMYPNYKYQPKCKPKDNNNKDKNESISINSELFEDTTVVEIASTFDINGVASDVDIIELEKYFDIQAYYNDQK</sequence>
<gene>
    <name evidence="1" type="ORF">RPERSI_LOCUS27774</name>
</gene>
<accession>A0ACA9S7K9</accession>
<feature type="non-terminal residue" evidence="1">
    <location>
        <position position="1"/>
    </location>
</feature>
<dbReference type="EMBL" id="CAJVQC010098944">
    <property type="protein sequence ID" value="CAG8830331.1"/>
    <property type="molecule type" value="Genomic_DNA"/>
</dbReference>
<name>A0ACA9S7K9_9GLOM</name>
<keyword evidence="2" id="KW-1185">Reference proteome</keyword>
<proteinExistence type="predicted"/>